<evidence type="ECO:0000313" key="3">
    <source>
        <dbReference type="Proteomes" id="UP000499080"/>
    </source>
</evidence>
<keyword evidence="3" id="KW-1185">Reference proteome</keyword>
<reference evidence="2 3" key="1">
    <citation type="journal article" date="2019" name="Sci. Rep.">
        <title>Orb-weaving spider Araneus ventricosus genome elucidates the spidroin gene catalogue.</title>
        <authorList>
            <person name="Kono N."/>
            <person name="Nakamura H."/>
            <person name="Ohtoshi R."/>
            <person name="Moran D.A.P."/>
            <person name="Shinohara A."/>
            <person name="Yoshida Y."/>
            <person name="Fujiwara M."/>
            <person name="Mori M."/>
            <person name="Tomita M."/>
            <person name="Arakawa K."/>
        </authorList>
    </citation>
    <scope>NUCLEOTIDE SEQUENCE [LARGE SCALE GENOMIC DNA]</scope>
</reference>
<proteinExistence type="predicted"/>
<dbReference type="EMBL" id="BGPR01012833">
    <property type="protein sequence ID" value="GBN57883.1"/>
    <property type="molecule type" value="Genomic_DNA"/>
</dbReference>
<evidence type="ECO:0000313" key="2">
    <source>
        <dbReference type="EMBL" id="GBN57883.1"/>
    </source>
</evidence>
<organism evidence="2 3">
    <name type="scientific">Araneus ventricosus</name>
    <name type="common">Orbweaver spider</name>
    <name type="synonym">Epeira ventricosa</name>
    <dbReference type="NCBI Taxonomy" id="182803"/>
    <lineage>
        <taxon>Eukaryota</taxon>
        <taxon>Metazoa</taxon>
        <taxon>Ecdysozoa</taxon>
        <taxon>Arthropoda</taxon>
        <taxon>Chelicerata</taxon>
        <taxon>Arachnida</taxon>
        <taxon>Araneae</taxon>
        <taxon>Araneomorphae</taxon>
        <taxon>Entelegynae</taxon>
        <taxon>Araneoidea</taxon>
        <taxon>Araneidae</taxon>
        <taxon>Araneus</taxon>
    </lineage>
</organism>
<evidence type="ECO:0000256" key="1">
    <source>
        <dbReference type="SAM" id="MobiDB-lite"/>
    </source>
</evidence>
<dbReference type="AlphaFoldDB" id="A0A4Y2Q406"/>
<protein>
    <submittedName>
        <fullName evidence="2">Uncharacterized protein</fullName>
    </submittedName>
</protein>
<accession>A0A4Y2Q406</accession>
<sequence length="107" mass="12373">MKHDVNNHKEKKPAQPRHPGTLKDQPSQKKHWHCGRHKIAPITNGPCTDPLFYGGSQSSETGPKSYATFTISHWEARLCLFIRQVLITIFEVKDVWKDLWEKIILLS</sequence>
<dbReference type="Proteomes" id="UP000499080">
    <property type="component" value="Unassembled WGS sequence"/>
</dbReference>
<gene>
    <name evidence="2" type="ORF">AVEN_142168_1</name>
</gene>
<name>A0A4Y2Q406_ARAVE</name>
<comment type="caution">
    <text evidence="2">The sequence shown here is derived from an EMBL/GenBank/DDBJ whole genome shotgun (WGS) entry which is preliminary data.</text>
</comment>
<feature type="region of interest" description="Disordered" evidence="1">
    <location>
        <begin position="1"/>
        <end position="33"/>
    </location>
</feature>